<accession>A0A1H1TQV8</accession>
<dbReference type="Proteomes" id="UP000243426">
    <property type="component" value="Chromosome I"/>
</dbReference>
<dbReference type="GO" id="GO:0005886">
    <property type="term" value="C:plasma membrane"/>
    <property type="evidence" value="ECO:0007669"/>
    <property type="project" value="UniProtKB-SubCell"/>
</dbReference>
<evidence type="ECO:0000256" key="8">
    <source>
        <dbReference type="SAM" id="Phobius"/>
    </source>
</evidence>
<evidence type="ECO:0000313" key="9">
    <source>
        <dbReference type="EMBL" id="SDS62597.1"/>
    </source>
</evidence>
<evidence type="ECO:0000256" key="6">
    <source>
        <dbReference type="ARBA" id="ARBA00022989"/>
    </source>
</evidence>
<dbReference type="RefSeq" id="WP_090273501.1">
    <property type="nucleotide sequence ID" value="NZ_LT629748.1"/>
</dbReference>
<keyword evidence="7 8" id="KW-0472">Membrane</keyword>
<organism evidence="9 10">
    <name type="scientific">Halopseudomonas litoralis</name>
    <dbReference type="NCBI Taxonomy" id="797277"/>
    <lineage>
        <taxon>Bacteria</taxon>
        <taxon>Pseudomonadati</taxon>
        <taxon>Pseudomonadota</taxon>
        <taxon>Gammaproteobacteria</taxon>
        <taxon>Pseudomonadales</taxon>
        <taxon>Pseudomonadaceae</taxon>
        <taxon>Halopseudomonas</taxon>
    </lineage>
</organism>
<keyword evidence="5 8" id="KW-0812">Transmembrane</keyword>
<sequence>MNVVLAGQAWVLPLAGGMLVLSTVLVMWRLLVGPSRPDRAVAIDALTMIGVAGGAVLALMREQQVLLDVAIILAIVSFLGSVAFALLFLGSHRSDDSQARLEQRNREDSE</sequence>
<proteinExistence type="inferred from homology"/>
<keyword evidence="4" id="KW-1003">Cell membrane</keyword>
<dbReference type="PANTHER" id="PTHR34702:SF1">
    <property type="entry name" value="NA(+)_H(+) ANTIPORTER SUBUNIT F"/>
    <property type="match status" value="1"/>
</dbReference>
<evidence type="ECO:0000256" key="3">
    <source>
        <dbReference type="ARBA" id="ARBA00022448"/>
    </source>
</evidence>
<dbReference type="AlphaFoldDB" id="A0A1H1TQV8"/>
<dbReference type="OrthoDB" id="8527827at2"/>
<keyword evidence="3" id="KW-0813">Transport</keyword>
<feature type="transmembrane region" description="Helical" evidence="8">
    <location>
        <begin position="66"/>
        <end position="90"/>
    </location>
</feature>
<keyword evidence="6 8" id="KW-1133">Transmembrane helix</keyword>
<evidence type="ECO:0000256" key="4">
    <source>
        <dbReference type="ARBA" id="ARBA00022475"/>
    </source>
</evidence>
<dbReference type="InterPro" id="IPR007208">
    <property type="entry name" value="MrpF/PhaF-like"/>
</dbReference>
<dbReference type="Pfam" id="PF04066">
    <property type="entry name" value="MrpF_PhaF"/>
    <property type="match status" value="1"/>
</dbReference>
<reference evidence="10" key="1">
    <citation type="submission" date="2016-10" db="EMBL/GenBank/DDBJ databases">
        <authorList>
            <person name="Varghese N."/>
            <person name="Submissions S."/>
        </authorList>
    </citation>
    <scope>NUCLEOTIDE SEQUENCE [LARGE SCALE GENOMIC DNA]</scope>
    <source>
        <strain evidence="10">2SM5</strain>
    </source>
</reference>
<feature type="transmembrane region" description="Helical" evidence="8">
    <location>
        <begin position="40"/>
        <end position="60"/>
    </location>
</feature>
<comment type="subcellular location">
    <subcellularLocation>
        <location evidence="1">Cell membrane</location>
        <topology evidence="1">Multi-pass membrane protein</topology>
    </subcellularLocation>
</comment>
<evidence type="ECO:0000256" key="7">
    <source>
        <dbReference type="ARBA" id="ARBA00023136"/>
    </source>
</evidence>
<dbReference type="EMBL" id="LT629748">
    <property type="protein sequence ID" value="SDS62597.1"/>
    <property type="molecule type" value="Genomic_DNA"/>
</dbReference>
<protein>
    <submittedName>
        <fullName evidence="9">Multicomponent Na+:H+ antiporter subunit F</fullName>
    </submittedName>
</protein>
<evidence type="ECO:0000313" key="10">
    <source>
        <dbReference type="Proteomes" id="UP000243426"/>
    </source>
</evidence>
<dbReference type="GO" id="GO:0015385">
    <property type="term" value="F:sodium:proton antiporter activity"/>
    <property type="evidence" value="ECO:0007669"/>
    <property type="project" value="TreeGrafter"/>
</dbReference>
<evidence type="ECO:0000256" key="5">
    <source>
        <dbReference type="ARBA" id="ARBA00022692"/>
    </source>
</evidence>
<dbReference type="PANTHER" id="PTHR34702">
    <property type="entry name" value="NA(+)/H(+) ANTIPORTER SUBUNIT F1"/>
    <property type="match status" value="1"/>
</dbReference>
<evidence type="ECO:0000256" key="2">
    <source>
        <dbReference type="ARBA" id="ARBA00009212"/>
    </source>
</evidence>
<keyword evidence="10" id="KW-1185">Reference proteome</keyword>
<comment type="similarity">
    <text evidence="2">Belongs to the CPA3 antiporters (TC 2.A.63) subunit F family.</text>
</comment>
<name>A0A1H1TQV8_9GAMM</name>
<dbReference type="STRING" id="797277.SAMN05216198_2372"/>
<evidence type="ECO:0000256" key="1">
    <source>
        <dbReference type="ARBA" id="ARBA00004651"/>
    </source>
</evidence>
<gene>
    <name evidence="9" type="ORF">SAMN05216198_2372</name>
</gene>
<feature type="transmembrane region" description="Helical" evidence="8">
    <location>
        <begin position="6"/>
        <end position="28"/>
    </location>
</feature>